<dbReference type="PANTHER" id="PTHR39335">
    <property type="entry name" value="BLL4220 PROTEIN"/>
    <property type="match status" value="1"/>
</dbReference>
<dbReference type="Proteomes" id="UP000019494">
    <property type="component" value="Unassembled WGS sequence"/>
</dbReference>
<feature type="chain" id="PRO_5039001593" description="Lipoprotein" evidence="2">
    <location>
        <begin position="25"/>
        <end position="189"/>
    </location>
</feature>
<proteinExistence type="predicted"/>
<evidence type="ECO:0000313" key="3">
    <source>
        <dbReference type="EMBL" id="EWT05673.1"/>
    </source>
</evidence>
<feature type="signal peptide" evidence="2">
    <location>
        <begin position="1"/>
        <end position="24"/>
    </location>
</feature>
<evidence type="ECO:0008006" key="5">
    <source>
        <dbReference type="Google" id="ProtNLM"/>
    </source>
</evidence>
<keyword evidence="4" id="KW-1185">Reference proteome</keyword>
<dbReference type="PANTHER" id="PTHR39335:SF1">
    <property type="entry name" value="BLL4220 PROTEIN"/>
    <property type="match status" value="1"/>
</dbReference>
<dbReference type="InterPro" id="IPR005297">
    <property type="entry name" value="Lipoprotein_repeat"/>
</dbReference>
<dbReference type="PROSITE" id="PS51257">
    <property type="entry name" value="PROKAR_LIPOPROTEIN"/>
    <property type="match status" value="1"/>
</dbReference>
<accession>W9GLH4</accession>
<dbReference type="GO" id="GO:0043448">
    <property type="term" value="P:alkane catabolic process"/>
    <property type="evidence" value="ECO:0007669"/>
    <property type="project" value="TreeGrafter"/>
</dbReference>
<evidence type="ECO:0000256" key="1">
    <source>
        <dbReference type="SAM" id="MobiDB-lite"/>
    </source>
</evidence>
<keyword evidence="2" id="KW-0732">Signal</keyword>
<reference evidence="4" key="1">
    <citation type="submission" date="2013-08" db="EMBL/GenBank/DDBJ databases">
        <title>Intrasporangium oryzae NRRL B-24470.</title>
        <authorList>
            <person name="Liu H."/>
            <person name="Wang G."/>
        </authorList>
    </citation>
    <scope>NUCLEOTIDE SEQUENCE [LARGE SCALE GENOMIC DNA]</scope>
    <source>
        <strain evidence="4">Q5-1</strain>
    </source>
</reference>
<dbReference type="AlphaFoldDB" id="W9GLH4"/>
<dbReference type="RefSeq" id="WP_051518508.1">
    <property type="nucleotide sequence ID" value="NZ_AWQS01000095.1"/>
</dbReference>
<name>W9GLH4_9MICO</name>
<comment type="caution">
    <text evidence="3">The sequence shown here is derived from an EMBL/GenBank/DDBJ whole genome shotgun (WGS) entry which is preliminary data.</text>
</comment>
<protein>
    <recommendedName>
        <fullName evidence="5">Lipoprotein</fullName>
    </recommendedName>
</protein>
<dbReference type="Pfam" id="PF03640">
    <property type="entry name" value="Lipoprotein_15"/>
    <property type="match status" value="2"/>
</dbReference>
<sequence>MRLRTVLPTVTLGVFLAACGSSYGGNGTAAQPAAGSGASASGSTIGTVSALMTRSTSAGTVVTDGNGRALYKYDKDTQGTTSSACAGVCLSLWPPAYEASSMPRLTGITGKVGTITGPGGKAQLTLDGWPLYYYAGDSGPGSVAGQNFQGIWHVLTAAGTPVTTAAPTGGNSGGGSSGGGGGGGYGNGY</sequence>
<gene>
    <name evidence="3" type="ORF">N864_02970</name>
</gene>
<evidence type="ECO:0000256" key="2">
    <source>
        <dbReference type="SAM" id="SignalP"/>
    </source>
</evidence>
<evidence type="ECO:0000313" key="4">
    <source>
        <dbReference type="Proteomes" id="UP000019494"/>
    </source>
</evidence>
<organism evidence="3 4">
    <name type="scientific">Intrasporangium chromatireducens Q5-1</name>
    <dbReference type="NCBI Taxonomy" id="584657"/>
    <lineage>
        <taxon>Bacteria</taxon>
        <taxon>Bacillati</taxon>
        <taxon>Actinomycetota</taxon>
        <taxon>Actinomycetes</taxon>
        <taxon>Micrococcales</taxon>
        <taxon>Intrasporangiaceae</taxon>
        <taxon>Intrasporangium</taxon>
    </lineage>
</organism>
<feature type="region of interest" description="Disordered" evidence="1">
    <location>
        <begin position="166"/>
        <end position="189"/>
    </location>
</feature>
<dbReference type="EMBL" id="AWQS01000095">
    <property type="protein sequence ID" value="EWT05673.1"/>
    <property type="molecule type" value="Genomic_DNA"/>
</dbReference>
<dbReference type="OrthoDB" id="597632at2"/>
<feature type="compositionally biased region" description="Gly residues" evidence="1">
    <location>
        <begin position="170"/>
        <end position="189"/>
    </location>
</feature>